<organism evidence="1 2">
    <name type="scientific">Hypoxylon rubiginosum</name>
    <dbReference type="NCBI Taxonomy" id="110542"/>
    <lineage>
        <taxon>Eukaryota</taxon>
        <taxon>Fungi</taxon>
        <taxon>Dikarya</taxon>
        <taxon>Ascomycota</taxon>
        <taxon>Pezizomycotina</taxon>
        <taxon>Sordariomycetes</taxon>
        <taxon>Xylariomycetidae</taxon>
        <taxon>Xylariales</taxon>
        <taxon>Hypoxylaceae</taxon>
        <taxon>Hypoxylon</taxon>
    </lineage>
</organism>
<evidence type="ECO:0000313" key="2">
    <source>
        <dbReference type="Proteomes" id="UP001497700"/>
    </source>
</evidence>
<sequence>MLFVILTLLCVVASLSQAVEFVGAEYRPGRLNRRILARNDSATVVITSSLDILAPSLTTLSSEAYHGSIDAISAPTTTTTSTNDASAIEESSGDGPDLSTSDTWWTLFNLGTITTARRPTLSLPTTTPVRFTSSTSLVFIQPGVTSDASVINELPPTTSSFAFNATSRPWGWNTTSSASSLPSSTTSLPLSTTFSSSTVVTSVTPSECPARGDGRVVVTSYFITYTSTTTWSGDPGDYTPPYPSISIPTPCTPKETPTGRFTVTFCDSTGETCTFIHTTTIETSTANNLIPNPSPTTETITFTTTDKNPAVVFPTETPPSYGGPPADPPSHDTIGVGGGSVATPDYGMLTTNVDSAKSSPSPTPPAGGNSYVGGAPITVIAQPGEVIIDDHTFTDNPTHETSTVIVGTDTFVIEPSRVIGVGVTITRPPFDVGAVVTPVPAPISIPGSISIPGPSSPPGPIFPAGPITTTVGGIGVVYGPSSVATIDGTVFTIKPTPTVAVVRGQTITIGPTEIIFPSQTLHVAAGSGPTQTAVIGGELITAIGTDKVVIEGTTITYGHGSSSTITTVIDGETVLIAPTGVIVHDAVLGGVTAAPSATKYEIIGGATITQIGLTAVEISGKTFHVGLGAASTAVTTVIGGHTLTIGPKGVSMSTWTLGAPYAATTTTIIMPGSSGGSGNNNAAMTIPTATGSPDKENGASSVPRYYGLVRGLLAAVGVGCLGPLLFWL</sequence>
<dbReference type="EMBL" id="MU393429">
    <property type="protein sequence ID" value="KAI4869567.1"/>
    <property type="molecule type" value="Genomic_DNA"/>
</dbReference>
<proteinExistence type="predicted"/>
<accession>A0ACB9ZDW1</accession>
<comment type="caution">
    <text evidence="1">The sequence shown here is derived from an EMBL/GenBank/DDBJ whole genome shotgun (WGS) entry which is preliminary data.</text>
</comment>
<reference evidence="1 2" key="1">
    <citation type="journal article" date="2022" name="New Phytol.">
        <title>Ecological generalism drives hyperdiversity of secondary metabolite gene clusters in xylarialean endophytes.</title>
        <authorList>
            <person name="Franco M.E.E."/>
            <person name="Wisecaver J.H."/>
            <person name="Arnold A.E."/>
            <person name="Ju Y.M."/>
            <person name="Slot J.C."/>
            <person name="Ahrendt S."/>
            <person name="Moore L.P."/>
            <person name="Eastman K.E."/>
            <person name="Scott K."/>
            <person name="Konkel Z."/>
            <person name="Mondo S.J."/>
            <person name="Kuo A."/>
            <person name="Hayes R.D."/>
            <person name="Haridas S."/>
            <person name="Andreopoulos B."/>
            <person name="Riley R."/>
            <person name="LaButti K."/>
            <person name="Pangilinan J."/>
            <person name="Lipzen A."/>
            <person name="Amirebrahimi M."/>
            <person name="Yan J."/>
            <person name="Adam C."/>
            <person name="Keymanesh K."/>
            <person name="Ng V."/>
            <person name="Louie K."/>
            <person name="Northen T."/>
            <person name="Drula E."/>
            <person name="Henrissat B."/>
            <person name="Hsieh H.M."/>
            <person name="Youens-Clark K."/>
            <person name="Lutzoni F."/>
            <person name="Miadlikowska J."/>
            <person name="Eastwood D.C."/>
            <person name="Hamelin R.C."/>
            <person name="Grigoriev I.V."/>
            <person name="U'Ren J.M."/>
        </authorList>
    </citation>
    <scope>NUCLEOTIDE SEQUENCE [LARGE SCALE GENOMIC DNA]</scope>
    <source>
        <strain evidence="1 2">CBS 119005</strain>
    </source>
</reference>
<keyword evidence="2" id="KW-1185">Reference proteome</keyword>
<evidence type="ECO:0000313" key="1">
    <source>
        <dbReference type="EMBL" id="KAI4869567.1"/>
    </source>
</evidence>
<dbReference type="Proteomes" id="UP001497700">
    <property type="component" value="Unassembled WGS sequence"/>
</dbReference>
<name>A0ACB9ZDW1_9PEZI</name>
<gene>
    <name evidence="1" type="ORF">F4820DRAFT_383424</name>
</gene>
<protein>
    <submittedName>
        <fullName evidence="1">Uncharacterized protein</fullName>
    </submittedName>
</protein>